<proteinExistence type="predicted"/>
<protein>
    <submittedName>
        <fullName evidence="1">Uncharacterized protein</fullName>
    </submittedName>
</protein>
<name>A0A8S5P0P1_9CAUD</name>
<accession>A0A8S5P0P1</accession>
<sequence length="294" mass="34618">MLVIKEEPFFNQSNTPLVLIFIKGSNQYLERLKEEYPFWYKSITEWINAGSISYHYLDTQMYSRGIISIETKGNLDNLIKSLKEIDKTYLAANPASTDSNWIGADTIRLQGLGGDWLAIEKYLTAKLKDTAITIEMVAKSYKRPYLFYEEVDIRNNIYYFKNGILDIPEIEYYKHFSNLLKKTVSKEWLKEYIKLNGFTLPNGLTLRQVLVDFIRNEYDRRFNEDTAFREELQRVINLFPNQYFSIAYCGYLFPKLTGIHLDLSNPNKTERVNWKGSNVIGETLEDLVYRLIRH</sequence>
<reference evidence="1" key="1">
    <citation type="journal article" date="2021" name="Proc. Natl. Acad. Sci. U.S.A.">
        <title>A Catalog of Tens of Thousands of Viruses from Human Metagenomes Reveals Hidden Associations with Chronic Diseases.</title>
        <authorList>
            <person name="Tisza M.J."/>
            <person name="Buck C.B."/>
        </authorList>
    </citation>
    <scope>NUCLEOTIDE SEQUENCE</scope>
    <source>
        <strain evidence="1">CtLnO19</strain>
    </source>
</reference>
<organism evidence="1">
    <name type="scientific">Myoviridae sp. ctLnO19</name>
    <dbReference type="NCBI Taxonomy" id="2825085"/>
    <lineage>
        <taxon>Viruses</taxon>
        <taxon>Duplodnaviria</taxon>
        <taxon>Heunggongvirae</taxon>
        <taxon>Uroviricota</taxon>
        <taxon>Caudoviricetes</taxon>
    </lineage>
</organism>
<evidence type="ECO:0000313" key="1">
    <source>
        <dbReference type="EMBL" id="DAE00237.1"/>
    </source>
</evidence>
<dbReference type="EMBL" id="BK015301">
    <property type="protein sequence ID" value="DAE00237.1"/>
    <property type="molecule type" value="Genomic_DNA"/>
</dbReference>